<dbReference type="Proteomes" id="UP001501196">
    <property type="component" value="Unassembled WGS sequence"/>
</dbReference>
<organism evidence="1 2">
    <name type="scientific">Agromyces tropicus</name>
    <dbReference type="NCBI Taxonomy" id="555371"/>
    <lineage>
        <taxon>Bacteria</taxon>
        <taxon>Bacillati</taxon>
        <taxon>Actinomycetota</taxon>
        <taxon>Actinomycetes</taxon>
        <taxon>Micrococcales</taxon>
        <taxon>Microbacteriaceae</taxon>
        <taxon>Agromyces</taxon>
    </lineage>
</organism>
<gene>
    <name evidence="1" type="ORF">GCM10009819_12830</name>
</gene>
<name>A0ABP5FNY5_9MICO</name>
<proteinExistence type="predicted"/>
<accession>A0ABP5FNY5</accession>
<sequence>MNIPSPAIPHAIAAPYTPVWLANRAGSWKTPAPTIEPTTMAVSAGRLSFELALVSAVDAMRVPSPVRSTPVRIVRGAAAPPAPCLAQAP</sequence>
<comment type="caution">
    <text evidence="1">The sequence shown here is derived from an EMBL/GenBank/DDBJ whole genome shotgun (WGS) entry which is preliminary data.</text>
</comment>
<evidence type="ECO:0000313" key="1">
    <source>
        <dbReference type="EMBL" id="GAA2030509.1"/>
    </source>
</evidence>
<reference evidence="2" key="1">
    <citation type="journal article" date="2019" name="Int. J. Syst. Evol. Microbiol.">
        <title>The Global Catalogue of Microorganisms (GCM) 10K type strain sequencing project: providing services to taxonomists for standard genome sequencing and annotation.</title>
        <authorList>
            <consortium name="The Broad Institute Genomics Platform"/>
            <consortium name="The Broad Institute Genome Sequencing Center for Infectious Disease"/>
            <person name="Wu L."/>
            <person name="Ma J."/>
        </authorList>
    </citation>
    <scope>NUCLEOTIDE SEQUENCE [LARGE SCALE GENOMIC DNA]</scope>
    <source>
        <strain evidence="2">JCM 15672</strain>
    </source>
</reference>
<keyword evidence="2" id="KW-1185">Reference proteome</keyword>
<evidence type="ECO:0000313" key="2">
    <source>
        <dbReference type="Proteomes" id="UP001501196"/>
    </source>
</evidence>
<dbReference type="EMBL" id="BAAAPW010000002">
    <property type="protein sequence ID" value="GAA2030509.1"/>
    <property type="molecule type" value="Genomic_DNA"/>
</dbReference>
<protein>
    <submittedName>
        <fullName evidence="1">Uncharacterized protein</fullName>
    </submittedName>
</protein>